<proteinExistence type="predicted"/>
<evidence type="ECO:0000256" key="1">
    <source>
        <dbReference type="SAM" id="Phobius"/>
    </source>
</evidence>
<keyword evidence="3" id="KW-1185">Reference proteome</keyword>
<keyword evidence="1" id="KW-0472">Membrane</keyword>
<organism evidence="2 3">
    <name type="scientific">Glossina austeni</name>
    <name type="common">Savannah tsetse fly</name>
    <dbReference type="NCBI Taxonomy" id="7395"/>
    <lineage>
        <taxon>Eukaryota</taxon>
        <taxon>Metazoa</taxon>
        <taxon>Ecdysozoa</taxon>
        <taxon>Arthropoda</taxon>
        <taxon>Hexapoda</taxon>
        <taxon>Insecta</taxon>
        <taxon>Pterygota</taxon>
        <taxon>Neoptera</taxon>
        <taxon>Endopterygota</taxon>
        <taxon>Diptera</taxon>
        <taxon>Brachycera</taxon>
        <taxon>Muscomorpha</taxon>
        <taxon>Hippoboscoidea</taxon>
        <taxon>Glossinidae</taxon>
        <taxon>Glossina</taxon>
    </lineage>
</organism>
<sequence length="78" mass="7782">MSVGWQYSGDGDGVAGGGADVDDGGGTCGVNYIKYVVAVAVAGAVAFAVAVTVINGPKDYNVFVVCVPSMVTDMTMIT</sequence>
<dbReference type="EnsemblMetazoa" id="GAUT019236-RA">
    <property type="protein sequence ID" value="GAUT019236-PA"/>
    <property type="gene ID" value="GAUT019236"/>
</dbReference>
<dbReference type="VEuPathDB" id="VectorBase:GAUT019236"/>
<keyword evidence="1" id="KW-1133">Transmembrane helix</keyword>
<dbReference type="Proteomes" id="UP000078200">
    <property type="component" value="Unassembled WGS sequence"/>
</dbReference>
<dbReference type="AlphaFoldDB" id="A0A1A9UXT7"/>
<reference evidence="2" key="1">
    <citation type="submission" date="2020-05" db="UniProtKB">
        <authorList>
            <consortium name="EnsemblMetazoa"/>
        </authorList>
    </citation>
    <scope>IDENTIFICATION</scope>
    <source>
        <strain evidence="2">TTRI</strain>
    </source>
</reference>
<name>A0A1A9UXT7_GLOAU</name>
<evidence type="ECO:0000313" key="2">
    <source>
        <dbReference type="EnsemblMetazoa" id="GAUT019236-PA"/>
    </source>
</evidence>
<keyword evidence="1" id="KW-0812">Transmembrane</keyword>
<accession>A0A1A9UXT7</accession>
<protein>
    <submittedName>
        <fullName evidence="2">Uncharacterized protein</fullName>
    </submittedName>
</protein>
<evidence type="ECO:0000313" key="3">
    <source>
        <dbReference type="Proteomes" id="UP000078200"/>
    </source>
</evidence>
<feature type="transmembrane region" description="Helical" evidence="1">
    <location>
        <begin position="32"/>
        <end position="54"/>
    </location>
</feature>